<evidence type="ECO:0000313" key="2">
    <source>
        <dbReference type="EMBL" id="KAK1933264.1"/>
    </source>
</evidence>
<proteinExistence type="predicted"/>
<organism evidence="2 3">
    <name type="scientific">Babesia divergens</name>
    <dbReference type="NCBI Taxonomy" id="32595"/>
    <lineage>
        <taxon>Eukaryota</taxon>
        <taxon>Sar</taxon>
        <taxon>Alveolata</taxon>
        <taxon>Apicomplexa</taxon>
        <taxon>Aconoidasida</taxon>
        <taxon>Piroplasmida</taxon>
        <taxon>Babesiidae</taxon>
        <taxon>Babesia</taxon>
    </lineage>
</organism>
<feature type="region of interest" description="Disordered" evidence="1">
    <location>
        <begin position="273"/>
        <end position="385"/>
    </location>
</feature>
<evidence type="ECO:0000256" key="1">
    <source>
        <dbReference type="SAM" id="MobiDB-lite"/>
    </source>
</evidence>
<dbReference type="Proteomes" id="UP001195914">
    <property type="component" value="Unassembled WGS sequence"/>
</dbReference>
<evidence type="ECO:0000313" key="3">
    <source>
        <dbReference type="Proteomes" id="UP001195914"/>
    </source>
</evidence>
<feature type="compositionally biased region" description="Polar residues" evidence="1">
    <location>
        <begin position="327"/>
        <end position="346"/>
    </location>
</feature>
<feature type="compositionally biased region" description="Basic and acidic residues" evidence="1">
    <location>
        <begin position="349"/>
        <end position="373"/>
    </location>
</feature>
<reference evidence="2" key="1">
    <citation type="journal article" date="2014" name="Nucleic Acids Res.">
        <title>The evolutionary dynamics of variant antigen genes in Babesia reveal a history of genomic innovation underlying host-parasite interaction.</title>
        <authorList>
            <person name="Jackson A.P."/>
            <person name="Otto T.D."/>
            <person name="Darby A."/>
            <person name="Ramaprasad A."/>
            <person name="Xia D."/>
            <person name="Echaide I.E."/>
            <person name="Farber M."/>
            <person name="Gahlot S."/>
            <person name="Gamble J."/>
            <person name="Gupta D."/>
            <person name="Gupta Y."/>
            <person name="Jackson L."/>
            <person name="Malandrin L."/>
            <person name="Malas T.B."/>
            <person name="Moussa E."/>
            <person name="Nair M."/>
            <person name="Reid A.J."/>
            <person name="Sanders M."/>
            <person name="Sharma J."/>
            <person name="Tracey A."/>
            <person name="Quail M.A."/>
            <person name="Weir W."/>
            <person name="Wastling J.M."/>
            <person name="Hall N."/>
            <person name="Willadsen P."/>
            <person name="Lingelbach K."/>
            <person name="Shiels B."/>
            <person name="Tait A."/>
            <person name="Berriman M."/>
            <person name="Allred D.R."/>
            <person name="Pain A."/>
        </authorList>
    </citation>
    <scope>NUCLEOTIDE SEQUENCE</scope>
    <source>
        <strain evidence="2">1802A</strain>
    </source>
</reference>
<keyword evidence="3" id="KW-1185">Reference proteome</keyword>
<gene>
    <name evidence="2" type="ORF">X943_002909</name>
</gene>
<dbReference type="EMBL" id="JAHBMH010000073">
    <property type="protein sequence ID" value="KAK1933264.1"/>
    <property type="molecule type" value="Genomic_DNA"/>
</dbReference>
<protein>
    <submittedName>
        <fullName evidence="2">Uncharacterized protein</fullName>
    </submittedName>
</protein>
<accession>A0AAD9LF93</accession>
<name>A0AAD9LF93_BABDI</name>
<reference evidence="2" key="2">
    <citation type="submission" date="2021-05" db="EMBL/GenBank/DDBJ databases">
        <authorList>
            <person name="Pain A."/>
        </authorList>
    </citation>
    <scope>NUCLEOTIDE SEQUENCE</scope>
    <source>
        <strain evidence="2">1802A</strain>
    </source>
</reference>
<comment type="caution">
    <text evidence="2">The sequence shown here is derived from an EMBL/GenBank/DDBJ whole genome shotgun (WGS) entry which is preliminary data.</text>
</comment>
<sequence length="459" mass="50573">MTAADRGGSQGRRTKLYDGSYHQNTMLPGLPMPSPELCLLNSRSPSCLYGVHHERSHRRRVRGSLLSDDAESSNIGIDSSVGGVDVDTPDDTVGLDVTEIRDDLRTYEALLSYIAVRLANKRNALEVLGIDMGSMSKGFGLLTRNATEGGTFLPVETLVKVLNARFGRRCSYASKTPFNLEGCLENADALRNDLTKLISHLLAVSTPEKAANHKLSDNGSCDKKRSLNFKDIAHLPLMDNKTLSLINPAAMVAPNDAESVRSLLSYVNDQSGVTSAKNANDGAEESSNSGYIQVDTIDGTERSYGADKINKGRERANSDDEKHHSQSNKCPRNTTANTHAKSTVYESSDYDRDNKDHGSLSSDEEKGHIREHNITGSTNFKESEMTEEEMLQNLMDGKLCDGSEPMEARDFVISILVAGLYEYLPVEFFNEILQDERLKRCFENIQQPDGIEEEHATDA</sequence>
<feature type="compositionally biased region" description="Basic and acidic residues" evidence="1">
    <location>
        <begin position="299"/>
        <end position="324"/>
    </location>
</feature>
<dbReference type="AlphaFoldDB" id="A0AAD9LF93"/>